<name>A0A3B0CJV9_9BACL</name>
<proteinExistence type="predicted"/>
<accession>A0A3B0CJV9</accession>
<dbReference type="Gene3D" id="1.10.10.60">
    <property type="entry name" value="Homeodomain-like"/>
    <property type="match status" value="2"/>
</dbReference>
<evidence type="ECO:0000313" key="6">
    <source>
        <dbReference type="Proteomes" id="UP000282311"/>
    </source>
</evidence>
<dbReference type="GO" id="GO:0003700">
    <property type="term" value="F:DNA-binding transcription factor activity"/>
    <property type="evidence" value="ECO:0007669"/>
    <property type="project" value="InterPro"/>
</dbReference>
<gene>
    <name evidence="5" type="ORF">D7M11_06345</name>
</gene>
<keyword evidence="2" id="KW-0238">DNA-binding</keyword>
<protein>
    <submittedName>
        <fullName evidence="5">AraC family transcriptional regulator</fullName>
    </submittedName>
</protein>
<evidence type="ECO:0000256" key="1">
    <source>
        <dbReference type="ARBA" id="ARBA00023015"/>
    </source>
</evidence>
<dbReference type="InterPro" id="IPR018060">
    <property type="entry name" value="HTH_AraC"/>
</dbReference>
<comment type="caution">
    <text evidence="5">The sequence shown here is derived from an EMBL/GenBank/DDBJ whole genome shotgun (WGS) entry which is preliminary data.</text>
</comment>
<dbReference type="PRINTS" id="PR00032">
    <property type="entry name" value="HTHARAC"/>
</dbReference>
<dbReference type="Pfam" id="PF12833">
    <property type="entry name" value="HTH_18"/>
    <property type="match status" value="1"/>
</dbReference>
<dbReference type="InterPro" id="IPR020449">
    <property type="entry name" value="Tscrpt_reg_AraC-type_HTH"/>
</dbReference>
<dbReference type="PANTHER" id="PTHR47504:SF5">
    <property type="entry name" value="RIGHT ORIGIN-BINDING PROTEIN"/>
    <property type="match status" value="1"/>
</dbReference>
<dbReference type="OrthoDB" id="9801123at2"/>
<dbReference type="SUPFAM" id="SSF46689">
    <property type="entry name" value="Homeodomain-like"/>
    <property type="match status" value="2"/>
</dbReference>
<dbReference type="InterPro" id="IPR050959">
    <property type="entry name" value="MarA-like"/>
</dbReference>
<dbReference type="PROSITE" id="PS01124">
    <property type="entry name" value="HTH_ARAC_FAMILY_2"/>
    <property type="match status" value="1"/>
</dbReference>
<dbReference type="AlphaFoldDB" id="A0A3B0CJV9"/>
<keyword evidence="3" id="KW-0804">Transcription</keyword>
<evidence type="ECO:0000256" key="3">
    <source>
        <dbReference type="ARBA" id="ARBA00023163"/>
    </source>
</evidence>
<dbReference type="Proteomes" id="UP000282311">
    <property type="component" value="Unassembled WGS sequence"/>
</dbReference>
<dbReference type="GO" id="GO:0043565">
    <property type="term" value="F:sequence-specific DNA binding"/>
    <property type="evidence" value="ECO:0007669"/>
    <property type="project" value="InterPro"/>
</dbReference>
<keyword evidence="1" id="KW-0805">Transcription regulation</keyword>
<feature type="domain" description="HTH araC/xylS-type" evidence="4">
    <location>
        <begin position="8"/>
        <end position="106"/>
    </location>
</feature>
<dbReference type="SMART" id="SM00342">
    <property type="entry name" value="HTH_ARAC"/>
    <property type="match status" value="1"/>
</dbReference>
<dbReference type="InterPro" id="IPR018062">
    <property type="entry name" value="HTH_AraC-typ_CS"/>
</dbReference>
<evidence type="ECO:0000256" key="2">
    <source>
        <dbReference type="ARBA" id="ARBA00023125"/>
    </source>
</evidence>
<dbReference type="InterPro" id="IPR009057">
    <property type="entry name" value="Homeodomain-like_sf"/>
</dbReference>
<dbReference type="EMBL" id="RBAH01000003">
    <property type="protein sequence ID" value="RKN85945.1"/>
    <property type="molecule type" value="Genomic_DNA"/>
</dbReference>
<sequence length="294" mass="33253">MDHYETIESALTHIEENLDQPLSLEDVAHTFAISKYYFHRLFSSMMGCSLNQYILSRRLNASISLILNENVSLTDIAYRLNFGTPSSFTRAFKRQYGIAPSSLKANKADIVPSPIPSVVKRPIKNINGDIVADFTLTVLEPIRLSGVAFEVDLAAEDYKAKIRSRSNELLRTIDKTVKGPCYVVYSNCQPDSTCFKVLVGTPHTFQTEKPFYFTVDVPPLFCAKFKYFGDLLDIGDVFITDFIRFLKITRQEADDSHIELVQVFDNIHDLGSAYHIYAPVKSLPIDAFDEPKIT</sequence>
<evidence type="ECO:0000313" key="5">
    <source>
        <dbReference type="EMBL" id="RKN85945.1"/>
    </source>
</evidence>
<dbReference type="PANTHER" id="PTHR47504">
    <property type="entry name" value="RIGHT ORIGIN-BINDING PROTEIN"/>
    <property type="match status" value="1"/>
</dbReference>
<reference evidence="5 6" key="1">
    <citation type="journal article" date="2007" name="Int. J. Syst. Evol. Microbiol.">
        <title>Paenibacillus ginsengarvi sp. nov., isolated from soil from ginseng cultivation.</title>
        <authorList>
            <person name="Yoon M.H."/>
            <person name="Ten L.N."/>
            <person name="Im W.T."/>
        </authorList>
    </citation>
    <scope>NUCLEOTIDE SEQUENCE [LARGE SCALE GENOMIC DNA]</scope>
    <source>
        <strain evidence="5 6">KCTC 13059</strain>
    </source>
</reference>
<evidence type="ECO:0000259" key="4">
    <source>
        <dbReference type="PROSITE" id="PS01124"/>
    </source>
</evidence>
<dbReference type="PROSITE" id="PS00041">
    <property type="entry name" value="HTH_ARAC_FAMILY_1"/>
    <property type="match status" value="1"/>
</dbReference>
<organism evidence="5 6">
    <name type="scientific">Paenibacillus ginsengarvi</name>
    <dbReference type="NCBI Taxonomy" id="400777"/>
    <lineage>
        <taxon>Bacteria</taxon>
        <taxon>Bacillati</taxon>
        <taxon>Bacillota</taxon>
        <taxon>Bacilli</taxon>
        <taxon>Bacillales</taxon>
        <taxon>Paenibacillaceae</taxon>
        <taxon>Paenibacillus</taxon>
    </lineage>
</organism>
<keyword evidence="6" id="KW-1185">Reference proteome</keyword>